<dbReference type="PANTHER" id="PTHR32344">
    <property type="entry name" value="U1-TYPE DOMAIN-CONTAINING PROTEIN"/>
    <property type="match status" value="1"/>
</dbReference>
<evidence type="ECO:0000259" key="1">
    <source>
        <dbReference type="Pfam" id="PF04937"/>
    </source>
</evidence>
<dbReference type="OrthoDB" id="6625668at2759"/>
<protein>
    <recommendedName>
        <fullName evidence="1">DUF659 domain-containing protein</fullName>
    </recommendedName>
</protein>
<evidence type="ECO:0000313" key="2">
    <source>
        <dbReference type="EMBL" id="KAE9521890.1"/>
    </source>
</evidence>
<dbReference type="GO" id="GO:0006357">
    <property type="term" value="P:regulation of transcription by RNA polymerase II"/>
    <property type="evidence" value="ECO:0007669"/>
    <property type="project" value="InterPro"/>
</dbReference>
<dbReference type="SUPFAM" id="SSF53098">
    <property type="entry name" value="Ribonuclease H-like"/>
    <property type="match status" value="1"/>
</dbReference>
<gene>
    <name evidence="2" type="ORF">AGLY_017697</name>
</gene>
<accession>A0A6G0SU22</accession>
<dbReference type="Proteomes" id="UP000475862">
    <property type="component" value="Unassembled WGS sequence"/>
</dbReference>
<name>A0A6G0SU22_APHGL</name>
<dbReference type="AlphaFoldDB" id="A0A6G0SU22"/>
<dbReference type="InterPro" id="IPR012337">
    <property type="entry name" value="RNaseH-like_sf"/>
</dbReference>
<dbReference type="GO" id="GO:0003690">
    <property type="term" value="F:double-stranded DNA binding"/>
    <property type="evidence" value="ECO:0007669"/>
    <property type="project" value="InterPro"/>
</dbReference>
<feature type="domain" description="DUF659" evidence="1">
    <location>
        <begin position="125"/>
        <end position="282"/>
    </location>
</feature>
<dbReference type="EMBL" id="VYZN01001862">
    <property type="protein sequence ID" value="KAE9521890.1"/>
    <property type="molecule type" value="Genomic_DNA"/>
</dbReference>
<dbReference type="Pfam" id="PF04937">
    <property type="entry name" value="DUF659"/>
    <property type="match status" value="1"/>
</dbReference>
<dbReference type="GO" id="GO:0005634">
    <property type="term" value="C:nucleus"/>
    <property type="evidence" value="ECO:0007669"/>
    <property type="project" value="InterPro"/>
</dbReference>
<keyword evidence="3" id="KW-1185">Reference proteome</keyword>
<dbReference type="InterPro" id="IPR007021">
    <property type="entry name" value="DUF659"/>
</dbReference>
<organism evidence="2 3">
    <name type="scientific">Aphis glycines</name>
    <name type="common">Soybean aphid</name>
    <dbReference type="NCBI Taxonomy" id="307491"/>
    <lineage>
        <taxon>Eukaryota</taxon>
        <taxon>Metazoa</taxon>
        <taxon>Ecdysozoa</taxon>
        <taxon>Arthropoda</taxon>
        <taxon>Hexapoda</taxon>
        <taxon>Insecta</taxon>
        <taxon>Pterygota</taxon>
        <taxon>Neoptera</taxon>
        <taxon>Paraneoptera</taxon>
        <taxon>Hemiptera</taxon>
        <taxon>Sternorrhyncha</taxon>
        <taxon>Aphidomorpha</taxon>
        <taxon>Aphidoidea</taxon>
        <taxon>Aphididae</taxon>
        <taxon>Aphidini</taxon>
        <taxon>Aphis</taxon>
        <taxon>Aphis</taxon>
    </lineage>
</organism>
<proteinExistence type="predicted"/>
<reference evidence="2 3" key="1">
    <citation type="submission" date="2019-08" db="EMBL/GenBank/DDBJ databases">
        <title>The genome of the soybean aphid Biotype 1, its phylome, world population structure and adaptation to the North American continent.</title>
        <authorList>
            <person name="Giordano R."/>
            <person name="Donthu R.K."/>
            <person name="Hernandez A.G."/>
            <person name="Wright C.L."/>
            <person name="Zimin A.V."/>
        </authorList>
    </citation>
    <scope>NUCLEOTIDE SEQUENCE [LARGE SCALE GENOMIC DNA]</scope>
    <source>
        <tissue evidence="2">Whole aphids</tissue>
    </source>
</reference>
<sequence length="313" mass="35555">MPKTSSSLKSLFAQWISSYNNQQTIFTTDGATIFCQVCDKNIPCTKKSQVTQHVHTNVHINGLKRKLNTSSKQLFLSEATPKENDLNDFNKDLCLALVAANIPWYKMQVPQFRTFLEKYTGKHIPDESALRKNYLEPCYYNTLTKIKNEIGENNIWIAVDETTDTNGRYVANLLVGILKSNTPTSPFLLSCKVLEKTNHSTVARFINDGLKLLWPLGGNDEKVLLMLSDAAPYMTKTGDTLKVFYPNLIHVTCVAHMMNRVAEKVREMFPNVNKLISNLKKVFLKAPYHVQVYKEILSNVPLPPEPVLTRWGT</sequence>
<evidence type="ECO:0000313" key="3">
    <source>
        <dbReference type="Proteomes" id="UP000475862"/>
    </source>
</evidence>
<dbReference type="PANTHER" id="PTHR32344:SF1">
    <property type="entry name" value="U1-TYPE DOMAIN-CONTAINING PROTEIN"/>
    <property type="match status" value="1"/>
</dbReference>
<comment type="caution">
    <text evidence="2">The sequence shown here is derived from an EMBL/GenBank/DDBJ whole genome shotgun (WGS) entry which is preliminary data.</text>
</comment>
<dbReference type="InterPro" id="IPR033375">
    <property type="entry name" value="Cggbp1"/>
</dbReference>